<dbReference type="AlphaFoldDB" id="A0A917DG18"/>
<dbReference type="InterPro" id="IPR010982">
    <property type="entry name" value="Lambda_DNA-bd_dom_sf"/>
</dbReference>
<dbReference type="EMBL" id="BMFG01000013">
    <property type="protein sequence ID" value="GGD35212.1"/>
    <property type="molecule type" value="Genomic_DNA"/>
</dbReference>
<gene>
    <name evidence="2" type="ORF">GCM10011343_26340</name>
</gene>
<dbReference type="Proteomes" id="UP000625735">
    <property type="component" value="Unassembled WGS sequence"/>
</dbReference>
<sequence>MEIQFELYLKLLAITDFNQTEFAKLTGKPVGRINEWNKGKHVPSFKQLVLMVEKLGYRLNVDLAKNKELDGCFLLFVFCFWMAVKKEFFLLRGCETVEEQRGNKETSVS</sequence>
<dbReference type="CDD" id="cd00093">
    <property type="entry name" value="HTH_XRE"/>
    <property type="match status" value="1"/>
</dbReference>
<comment type="caution">
    <text evidence="2">The sequence shown here is derived from an EMBL/GenBank/DDBJ whole genome shotgun (WGS) entry which is preliminary data.</text>
</comment>
<reference evidence="2" key="2">
    <citation type="submission" date="2020-09" db="EMBL/GenBank/DDBJ databases">
        <authorList>
            <person name="Sun Q."/>
            <person name="Zhou Y."/>
        </authorList>
    </citation>
    <scope>NUCLEOTIDE SEQUENCE</scope>
    <source>
        <strain evidence="2">CGMCC 1.12506</strain>
    </source>
</reference>
<evidence type="ECO:0000313" key="3">
    <source>
        <dbReference type="Proteomes" id="UP000625735"/>
    </source>
</evidence>
<organism evidence="2 3">
    <name type="scientific">Flavobacterium orientale</name>
    <dbReference type="NCBI Taxonomy" id="1756020"/>
    <lineage>
        <taxon>Bacteria</taxon>
        <taxon>Pseudomonadati</taxon>
        <taxon>Bacteroidota</taxon>
        <taxon>Flavobacteriia</taxon>
        <taxon>Flavobacteriales</taxon>
        <taxon>Flavobacteriaceae</taxon>
        <taxon>Flavobacterium</taxon>
    </lineage>
</organism>
<keyword evidence="3" id="KW-1185">Reference proteome</keyword>
<evidence type="ECO:0000313" key="2">
    <source>
        <dbReference type="EMBL" id="GGD35212.1"/>
    </source>
</evidence>
<dbReference type="RefSeq" id="WP_188363064.1">
    <property type="nucleotide sequence ID" value="NZ_BMFG01000013.1"/>
</dbReference>
<dbReference type="InterPro" id="IPR001387">
    <property type="entry name" value="Cro/C1-type_HTH"/>
</dbReference>
<name>A0A917DG18_9FLAO</name>
<proteinExistence type="predicted"/>
<evidence type="ECO:0000259" key="1">
    <source>
        <dbReference type="PROSITE" id="PS50943"/>
    </source>
</evidence>
<dbReference type="SUPFAM" id="SSF47413">
    <property type="entry name" value="lambda repressor-like DNA-binding domains"/>
    <property type="match status" value="1"/>
</dbReference>
<dbReference type="GO" id="GO:0003677">
    <property type="term" value="F:DNA binding"/>
    <property type="evidence" value="ECO:0007669"/>
    <property type="project" value="InterPro"/>
</dbReference>
<reference evidence="2" key="1">
    <citation type="journal article" date="2014" name="Int. J. Syst. Evol. Microbiol.">
        <title>Complete genome sequence of Corynebacterium casei LMG S-19264T (=DSM 44701T), isolated from a smear-ripened cheese.</title>
        <authorList>
            <consortium name="US DOE Joint Genome Institute (JGI-PGF)"/>
            <person name="Walter F."/>
            <person name="Albersmeier A."/>
            <person name="Kalinowski J."/>
            <person name="Ruckert C."/>
        </authorList>
    </citation>
    <scope>NUCLEOTIDE SEQUENCE</scope>
    <source>
        <strain evidence="2">CGMCC 1.12506</strain>
    </source>
</reference>
<feature type="domain" description="HTH cro/C1-type" evidence="1">
    <location>
        <begin position="19"/>
        <end position="63"/>
    </location>
</feature>
<protein>
    <recommendedName>
        <fullName evidence="1">HTH cro/C1-type domain-containing protein</fullName>
    </recommendedName>
</protein>
<dbReference type="PROSITE" id="PS50943">
    <property type="entry name" value="HTH_CROC1"/>
    <property type="match status" value="1"/>
</dbReference>
<accession>A0A917DG18</accession>